<name>A0A2S7KPY5_9FLAO</name>
<keyword evidence="1" id="KW-0732">Signal</keyword>
<dbReference type="EMBL" id="MQUB01000001">
    <property type="protein sequence ID" value="PQB04684.1"/>
    <property type="molecule type" value="Genomic_DNA"/>
</dbReference>
<feature type="signal peptide" evidence="1">
    <location>
        <begin position="1"/>
        <end position="20"/>
    </location>
</feature>
<accession>A0A2S7KPY5</accession>
<dbReference type="PROSITE" id="PS51257">
    <property type="entry name" value="PROKAR_LIPOPROTEIN"/>
    <property type="match status" value="1"/>
</dbReference>
<evidence type="ECO:0000313" key="3">
    <source>
        <dbReference type="Proteomes" id="UP000239800"/>
    </source>
</evidence>
<proteinExistence type="predicted"/>
<evidence type="ECO:0000256" key="1">
    <source>
        <dbReference type="SAM" id="SignalP"/>
    </source>
</evidence>
<protein>
    <submittedName>
        <fullName evidence="2">Uncharacterized protein</fullName>
    </submittedName>
</protein>
<evidence type="ECO:0000313" key="2">
    <source>
        <dbReference type="EMBL" id="PQB04684.1"/>
    </source>
</evidence>
<sequence length="194" mass="22423">MKKMLKYLSLLILTLAVVSCGPELEMKYQENPQPVECPGADKALLHEALYSFQEDIAKAYNYKRFDPKEPLYIVNGYRYFVHKGGLGEADFAELMSSHTKAVLQELRKEPIWSDVEGYSNLDYQSEFVVCVLDNIKNRDMQETFASLNEINSMSPKLTAEPLRRNVNQVANDPYLAMYIALDYYYNYLLDLESE</sequence>
<dbReference type="AlphaFoldDB" id="A0A2S7KPY5"/>
<gene>
    <name evidence="2" type="ORF">BST85_07085</name>
</gene>
<reference evidence="2 3" key="1">
    <citation type="submission" date="2016-11" db="EMBL/GenBank/DDBJ databases">
        <title>Trade-off between light-utilization and light-protection in marine flavobacteria.</title>
        <authorList>
            <person name="Kumagai Y."/>
        </authorList>
    </citation>
    <scope>NUCLEOTIDE SEQUENCE [LARGE SCALE GENOMIC DNA]</scope>
    <source>
        <strain evidence="2 3">NBRC 107741</strain>
    </source>
</reference>
<comment type="caution">
    <text evidence="2">The sequence shown here is derived from an EMBL/GenBank/DDBJ whole genome shotgun (WGS) entry which is preliminary data.</text>
</comment>
<keyword evidence="3" id="KW-1185">Reference proteome</keyword>
<organism evidence="2 3">
    <name type="scientific">Aureitalea marina</name>
    <dbReference type="NCBI Taxonomy" id="930804"/>
    <lineage>
        <taxon>Bacteria</taxon>
        <taxon>Pseudomonadati</taxon>
        <taxon>Bacteroidota</taxon>
        <taxon>Flavobacteriia</taxon>
        <taxon>Flavobacteriales</taxon>
        <taxon>Flavobacteriaceae</taxon>
        <taxon>Aureitalea</taxon>
    </lineage>
</organism>
<feature type="chain" id="PRO_5015623252" evidence="1">
    <location>
        <begin position="21"/>
        <end position="194"/>
    </location>
</feature>
<dbReference type="Proteomes" id="UP000239800">
    <property type="component" value="Unassembled WGS sequence"/>
</dbReference>